<sequence length="92" mass="10266">MKGLFLCLLIAASFSLSIACARFQKHANLFCKFDKEAKPCLQKNVASEERICCGKAGGCSLQEFNKERVCCFTQDCLDRCYPGKGHKMGNVY</sequence>
<proteinExistence type="predicted"/>
<protein>
    <submittedName>
        <fullName evidence="3">Uncharacterized protein</fullName>
    </submittedName>
</protein>
<feature type="chain" id="PRO_5042026536" evidence="1">
    <location>
        <begin position="21"/>
        <end position="92"/>
    </location>
</feature>
<organism evidence="2 3">
    <name type="scientific">Mesorhabditis belari</name>
    <dbReference type="NCBI Taxonomy" id="2138241"/>
    <lineage>
        <taxon>Eukaryota</taxon>
        <taxon>Metazoa</taxon>
        <taxon>Ecdysozoa</taxon>
        <taxon>Nematoda</taxon>
        <taxon>Chromadorea</taxon>
        <taxon>Rhabditida</taxon>
        <taxon>Rhabditina</taxon>
        <taxon>Rhabditomorpha</taxon>
        <taxon>Rhabditoidea</taxon>
        <taxon>Rhabditidae</taxon>
        <taxon>Mesorhabditinae</taxon>
        <taxon>Mesorhabditis</taxon>
    </lineage>
</organism>
<dbReference type="WBParaSite" id="MBELARI_LOCUS11039">
    <property type="protein sequence ID" value="MBELARI_LOCUS11039"/>
    <property type="gene ID" value="MBELARI_LOCUS11039"/>
</dbReference>
<keyword evidence="1" id="KW-0732">Signal</keyword>
<accession>A0AAF3EAT1</accession>
<keyword evidence="2" id="KW-1185">Reference proteome</keyword>
<dbReference type="PROSITE" id="PS51257">
    <property type="entry name" value="PROKAR_LIPOPROTEIN"/>
    <property type="match status" value="1"/>
</dbReference>
<evidence type="ECO:0000313" key="2">
    <source>
        <dbReference type="Proteomes" id="UP000887575"/>
    </source>
</evidence>
<evidence type="ECO:0000313" key="3">
    <source>
        <dbReference type="WBParaSite" id="MBELARI_LOCUS11039"/>
    </source>
</evidence>
<evidence type="ECO:0000256" key="1">
    <source>
        <dbReference type="SAM" id="SignalP"/>
    </source>
</evidence>
<dbReference type="Proteomes" id="UP000887575">
    <property type="component" value="Unassembled WGS sequence"/>
</dbReference>
<name>A0AAF3EAT1_9BILA</name>
<reference evidence="3" key="1">
    <citation type="submission" date="2024-02" db="UniProtKB">
        <authorList>
            <consortium name="WormBaseParasite"/>
        </authorList>
    </citation>
    <scope>IDENTIFICATION</scope>
</reference>
<dbReference type="AlphaFoldDB" id="A0AAF3EAT1"/>
<feature type="signal peptide" evidence="1">
    <location>
        <begin position="1"/>
        <end position="20"/>
    </location>
</feature>